<dbReference type="Proteomes" id="UP000631114">
    <property type="component" value="Unassembled WGS sequence"/>
</dbReference>
<dbReference type="OrthoDB" id="1911782at2759"/>
<dbReference type="PANTHER" id="PTHR36017:SF1">
    <property type="entry name" value="EMBRYO DEFECTIVE 1381"/>
    <property type="match status" value="1"/>
</dbReference>
<reference evidence="1 2" key="1">
    <citation type="submission" date="2020-10" db="EMBL/GenBank/DDBJ databases">
        <title>The Coptis chinensis genome and diversification of protoberbering-type alkaloids.</title>
        <authorList>
            <person name="Wang B."/>
            <person name="Shu S."/>
            <person name="Song C."/>
            <person name="Liu Y."/>
        </authorList>
    </citation>
    <scope>NUCLEOTIDE SEQUENCE [LARGE SCALE GENOMIC DNA]</scope>
    <source>
        <strain evidence="1">HL-2020</strain>
        <tissue evidence="1">Leaf</tissue>
    </source>
</reference>
<dbReference type="EMBL" id="JADFTS010000002">
    <property type="protein sequence ID" value="KAF9619082.1"/>
    <property type="molecule type" value="Genomic_DNA"/>
</dbReference>
<dbReference type="PANTHER" id="PTHR36017">
    <property type="entry name" value="EMBRYO DEFECTIVE 1381"/>
    <property type="match status" value="1"/>
</dbReference>
<evidence type="ECO:0000313" key="2">
    <source>
        <dbReference type="Proteomes" id="UP000631114"/>
    </source>
</evidence>
<protein>
    <submittedName>
        <fullName evidence="1">Uncharacterized protein</fullName>
    </submittedName>
</protein>
<dbReference type="AlphaFoldDB" id="A0A835IMR1"/>
<organism evidence="1 2">
    <name type="scientific">Coptis chinensis</name>
    <dbReference type="NCBI Taxonomy" id="261450"/>
    <lineage>
        <taxon>Eukaryota</taxon>
        <taxon>Viridiplantae</taxon>
        <taxon>Streptophyta</taxon>
        <taxon>Embryophyta</taxon>
        <taxon>Tracheophyta</taxon>
        <taxon>Spermatophyta</taxon>
        <taxon>Magnoliopsida</taxon>
        <taxon>Ranunculales</taxon>
        <taxon>Ranunculaceae</taxon>
        <taxon>Coptidoideae</taxon>
        <taxon>Coptis</taxon>
    </lineage>
</organism>
<keyword evidence="2" id="KW-1185">Reference proteome</keyword>
<sequence length="213" mass="24316">MISHSHLSLQASIEHFLSLLCQTLVDEEGNKPVKSFATLNLYSVVMEHARHSQIDESNSLESGYCLELNWIFVQANAAVSRIEQEKQIGTVRAVVAKENMKPVEVMTTTETFGWTPPEAKLHMVSDYFSESEWKVIVEVLGSNPRHISEIYTLKQSSYYVQDSAPNAFRDAGLLGMRVWWLQVWQGTCNKWGNMSKTILMMHYTHTEDNPNSM</sequence>
<gene>
    <name evidence="1" type="ORF">IFM89_005096</name>
</gene>
<name>A0A835IMR1_9MAGN</name>
<evidence type="ECO:0000313" key="1">
    <source>
        <dbReference type="EMBL" id="KAF9619082.1"/>
    </source>
</evidence>
<accession>A0A835IMR1</accession>
<comment type="caution">
    <text evidence="1">The sequence shown here is derived from an EMBL/GenBank/DDBJ whole genome shotgun (WGS) entry which is preliminary data.</text>
</comment>
<proteinExistence type="predicted"/>